<accession>A0A4U5PHK5</accession>
<evidence type="ECO:0000256" key="1">
    <source>
        <dbReference type="SAM" id="MobiDB-lite"/>
    </source>
</evidence>
<dbReference type="Proteomes" id="UP000298663">
    <property type="component" value="Unassembled WGS sequence"/>
</dbReference>
<sequence>MTISKNQIKSDANNNSYKSGVSPEMNTNMKFVPYTFVDAVAHLISKEDVEVFLALSNNLWSSVAQKHERRIDLELDVVLTDDGLTLKAEEAEGIGRFLDGPYCRYARITECYLDDQRTSDTVVDPKMLQKFYTIASRTPILGLDLVYQYDAKASVKNIAFWWKLPVKKLTVSVGSSTEIIKYHFFENELLEQVEVWSAVFCYDFMKQLVESFRKGEMQKMHSTDKQIKQLEKIGFQKSLSRGYELTIEKIQNGKPKKIRFFTERE</sequence>
<gene>
    <name evidence="2" type="ORF">L596_009747</name>
</gene>
<keyword evidence="3" id="KW-1185">Reference proteome</keyword>
<evidence type="ECO:0000313" key="2">
    <source>
        <dbReference type="EMBL" id="TKR95604.1"/>
    </source>
</evidence>
<reference evidence="2 3" key="2">
    <citation type="journal article" date="2019" name="G3 (Bethesda)">
        <title>Hybrid Assembly of the Genome of the Entomopathogenic Nematode Steinernema carpocapsae Identifies the X-Chromosome.</title>
        <authorList>
            <person name="Serra L."/>
            <person name="Macchietto M."/>
            <person name="Macias-Munoz A."/>
            <person name="McGill C.J."/>
            <person name="Rodriguez I.M."/>
            <person name="Rodriguez B."/>
            <person name="Murad R."/>
            <person name="Mortazavi A."/>
        </authorList>
    </citation>
    <scope>NUCLEOTIDE SEQUENCE [LARGE SCALE GENOMIC DNA]</scope>
    <source>
        <strain evidence="2 3">ALL</strain>
    </source>
</reference>
<organism evidence="2 3">
    <name type="scientific">Steinernema carpocapsae</name>
    <name type="common">Entomopathogenic nematode</name>
    <dbReference type="NCBI Taxonomy" id="34508"/>
    <lineage>
        <taxon>Eukaryota</taxon>
        <taxon>Metazoa</taxon>
        <taxon>Ecdysozoa</taxon>
        <taxon>Nematoda</taxon>
        <taxon>Chromadorea</taxon>
        <taxon>Rhabditida</taxon>
        <taxon>Tylenchina</taxon>
        <taxon>Panagrolaimomorpha</taxon>
        <taxon>Strongyloidoidea</taxon>
        <taxon>Steinernematidae</taxon>
        <taxon>Steinernema</taxon>
    </lineage>
</organism>
<protein>
    <submittedName>
        <fullName evidence="2">Uncharacterized protein</fullName>
    </submittedName>
</protein>
<evidence type="ECO:0000313" key="3">
    <source>
        <dbReference type="Proteomes" id="UP000298663"/>
    </source>
</evidence>
<name>A0A4U5PHK5_STECR</name>
<comment type="caution">
    <text evidence="2">The sequence shown here is derived from an EMBL/GenBank/DDBJ whole genome shotgun (WGS) entry which is preliminary data.</text>
</comment>
<dbReference type="AlphaFoldDB" id="A0A4U5PHK5"/>
<feature type="region of interest" description="Disordered" evidence="1">
    <location>
        <begin position="1"/>
        <end position="20"/>
    </location>
</feature>
<dbReference type="EMBL" id="AZBU02000002">
    <property type="protein sequence ID" value="TKR95604.1"/>
    <property type="molecule type" value="Genomic_DNA"/>
</dbReference>
<reference evidence="2 3" key="1">
    <citation type="journal article" date="2015" name="Genome Biol.">
        <title>Comparative genomics of Steinernema reveals deeply conserved gene regulatory networks.</title>
        <authorList>
            <person name="Dillman A.R."/>
            <person name="Macchietto M."/>
            <person name="Porter C.F."/>
            <person name="Rogers A."/>
            <person name="Williams B."/>
            <person name="Antoshechkin I."/>
            <person name="Lee M.M."/>
            <person name="Goodwin Z."/>
            <person name="Lu X."/>
            <person name="Lewis E.E."/>
            <person name="Goodrich-Blair H."/>
            <person name="Stock S.P."/>
            <person name="Adams B.J."/>
            <person name="Sternberg P.W."/>
            <person name="Mortazavi A."/>
        </authorList>
    </citation>
    <scope>NUCLEOTIDE SEQUENCE [LARGE SCALE GENOMIC DNA]</scope>
    <source>
        <strain evidence="2 3">ALL</strain>
    </source>
</reference>
<proteinExistence type="predicted"/>